<reference evidence="11" key="2">
    <citation type="journal article" date="2014" name="ISME J.">
        <title>Microbial stratification in low pH oxic and suboxic macroscopic growths along an acid mine drainage.</title>
        <authorList>
            <person name="Mendez-Garcia C."/>
            <person name="Mesa V."/>
            <person name="Sprenger R.R."/>
            <person name="Richter M."/>
            <person name="Diez M.S."/>
            <person name="Solano J."/>
            <person name="Bargiela R."/>
            <person name="Golyshina O.V."/>
            <person name="Manteca A."/>
            <person name="Ramos J.L."/>
            <person name="Gallego J.R."/>
            <person name="Llorente I."/>
            <person name="Martins Dos Santos V.A."/>
            <person name="Jensen O.N."/>
            <person name="Pelaez A.I."/>
            <person name="Sanchez J."/>
            <person name="Ferrer M."/>
        </authorList>
    </citation>
    <scope>NUCLEOTIDE SEQUENCE</scope>
</reference>
<dbReference type="HAMAP" id="MF_01209">
    <property type="entry name" value="CPSase_S_chain"/>
    <property type="match status" value="1"/>
</dbReference>
<dbReference type="AlphaFoldDB" id="T0YAM9"/>
<comment type="similarity">
    <text evidence="2">Belongs to the CarA family.</text>
</comment>
<dbReference type="InterPro" id="IPR050472">
    <property type="entry name" value="Anth_synth/Amidotransfase"/>
</dbReference>
<dbReference type="NCBIfam" id="NF009475">
    <property type="entry name" value="PRK12838.1"/>
    <property type="match status" value="1"/>
</dbReference>
<dbReference type="SUPFAM" id="SSF52021">
    <property type="entry name" value="Carbamoyl phosphate synthetase, small subunit N-terminal domain"/>
    <property type="match status" value="1"/>
</dbReference>
<dbReference type="GO" id="GO:0005524">
    <property type="term" value="F:ATP binding"/>
    <property type="evidence" value="ECO:0007669"/>
    <property type="project" value="UniProtKB-KW"/>
</dbReference>
<dbReference type="Pfam" id="PF00117">
    <property type="entry name" value="GATase"/>
    <property type="match status" value="1"/>
</dbReference>
<gene>
    <name evidence="11" type="ORF">B1B_18533</name>
</gene>
<evidence type="ECO:0000256" key="8">
    <source>
        <dbReference type="ARBA" id="ARBA00044340"/>
    </source>
</evidence>
<dbReference type="PRINTS" id="PR00096">
    <property type="entry name" value="GATASE"/>
</dbReference>
<accession>T0YAM9</accession>
<reference evidence="11" key="1">
    <citation type="submission" date="2013-08" db="EMBL/GenBank/DDBJ databases">
        <authorList>
            <person name="Mendez C."/>
            <person name="Richter M."/>
            <person name="Ferrer M."/>
            <person name="Sanchez J."/>
        </authorList>
    </citation>
    <scope>NUCLEOTIDE SEQUENCE</scope>
</reference>
<feature type="domain" description="Carbamoyl-phosphate synthase small subunit N-terminal" evidence="10">
    <location>
        <begin position="10"/>
        <end position="149"/>
    </location>
</feature>
<evidence type="ECO:0000256" key="4">
    <source>
        <dbReference type="ARBA" id="ARBA00022598"/>
    </source>
</evidence>
<proteinExistence type="inferred from homology"/>
<comment type="caution">
    <text evidence="11">The sequence shown here is derived from an EMBL/GenBank/DDBJ whole genome shotgun (WGS) entry which is preliminary data.</text>
</comment>
<evidence type="ECO:0000256" key="9">
    <source>
        <dbReference type="ARBA" id="ARBA00048816"/>
    </source>
</evidence>
<dbReference type="PANTHER" id="PTHR43418">
    <property type="entry name" value="MULTIFUNCTIONAL TRYPTOPHAN BIOSYNTHESIS PROTEIN-RELATED"/>
    <property type="match status" value="1"/>
</dbReference>
<keyword evidence="4" id="KW-0436">Ligase</keyword>
<dbReference type="GO" id="GO:0006541">
    <property type="term" value="P:glutamine metabolic process"/>
    <property type="evidence" value="ECO:0007669"/>
    <property type="project" value="InterPro"/>
</dbReference>
<dbReference type="InterPro" id="IPR036480">
    <property type="entry name" value="CarbP_synth_ssu_N_sf"/>
</dbReference>
<keyword evidence="6" id="KW-0067">ATP-binding</keyword>
<dbReference type="InterPro" id="IPR017926">
    <property type="entry name" value="GATASE"/>
</dbReference>
<evidence type="ECO:0000256" key="6">
    <source>
        <dbReference type="ARBA" id="ARBA00022840"/>
    </source>
</evidence>
<dbReference type="Pfam" id="PF00988">
    <property type="entry name" value="CPSase_sm_chain"/>
    <property type="match status" value="1"/>
</dbReference>
<dbReference type="NCBIfam" id="TIGR01368">
    <property type="entry name" value="CPSaseIIsmall"/>
    <property type="match status" value="1"/>
</dbReference>
<evidence type="ECO:0000256" key="3">
    <source>
        <dbReference type="ARBA" id="ARBA00012738"/>
    </source>
</evidence>
<dbReference type="EC" id="6.3.5.5" evidence="3"/>
<dbReference type="PANTHER" id="PTHR43418:SF7">
    <property type="entry name" value="CARBAMOYL-PHOSPHATE SYNTHASE SMALL CHAIN"/>
    <property type="match status" value="1"/>
</dbReference>
<dbReference type="InterPro" id="IPR006274">
    <property type="entry name" value="CarbamoylP_synth_ssu"/>
</dbReference>
<dbReference type="PROSITE" id="PS51273">
    <property type="entry name" value="GATASE_TYPE_1"/>
    <property type="match status" value="1"/>
</dbReference>
<dbReference type="EMBL" id="AUZY01012405">
    <property type="protein sequence ID" value="EQD30178.1"/>
    <property type="molecule type" value="Genomic_DNA"/>
</dbReference>
<comment type="pathway">
    <text evidence="1">Amino-acid biosynthesis; L-arginine biosynthesis; carbamoyl phosphate from bicarbonate: step 1/1.</text>
</comment>
<keyword evidence="5" id="KW-0547">Nucleotide-binding</keyword>
<evidence type="ECO:0000256" key="7">
    <source>
        <dbReference type="ARBA" id="ARBA00022962"/>
    </source>
</evidence>
<organism evidence="11">
    <name type="scientific">mine drainage metagenome</name>
    <dbReference type="NCBI Taxonomy" id="410659"/>
    <lineage>
        <taxon>unclassified sequences</taxon>
        <taxon>metagenomes</taxon>
        <taxon>ecological metagenomes</taxon>
    </lineage>
</organism>
<dbReference type="InterPro" id="IPR002474">
    <property type="entry name" value="CarbamoylP_synth_ssu_N"/>
</dbReference>
<dbReference type="Gene3D" id="3.40.50.880">
    <property type="match status" value="1"/>
</dbReference>
<evidence type="ECO:0000256" key="1">
    <source>
        <dbReference type="ARBA" id="ARBA00005077"/>
    </source>
</evidence>
<evidence type="ECO:0000259" key="10">
    <source>
        <dbReference type="SMART" id="SM01097"/>
    </source>
</evidence>
<dbReference type="InterPro" id="IPR035686">
    <property type="entry name" value="CPSase_GATase1"/>
</dbReference>
<name>T0YAM9_9ZZZZ</name>
<dbReference type="GO" id="GO:0006207">
    <property type="term" value="P:'de novo' pyrimidine nucleobase biosynthetic process"/>
    <property type="evidence" value="ECO:0007669"/>
    <property type="project" value="InterPro"/>
</dbReference>
<dbReference type="CDD" id="cd01744">
    <property type="entry name" value="GATase1_CPSase"/>
    <property type="match status" value="1"/>
</dbReference>
<sequence>MPPAEPESALGGTLFLEDGSRFDGVGFGARARRVGEVVFTTGMVGYPETLTDPSFRGQILTFTYPLLGNYGVPRRGMVDSNGLPVGFESSSIQARGMIVRGLTAPHHWDSVGTLPSWLEEEGVPGVCGIDTRRLTEHLRTGGVVRGIIDVGPPEDRPSSEELLRAIAQAPSYADEKYMDAVSPRAPEILGGDRGPLVAVLDCGIKTSILRALIERGVSVLRLPYDHEVPARFEGRRVSGLLVGNGPGDPKQLARTVEELRRPSTRALPTLGICLGLQLIALARGASTYKMKFGHRGQNKTIVFPDGRALIVSENHGYAVDPKSFKPSGLRAWGMNPDDGTLEGLRDPRGNTFALQGHPEGHPGPQEAGFVFNQFVGKVKRRA</sequence>
<dbReference type="PRINTS" id="PR00099">
    <property type="entry name" value="CPSGATASE"/>
</dbReference>
<keyword evidence="7" id="KW-0315">Glutamine amidotransferase</keyword>
<dbReference type="SMART" id="SM01097">
    <property type="entry name" value="CPSase_sm_chain"/>
    <property type="match status" value="1"/>
</dbReference>
<evidence type="ECO:0000256" key="5">
    <source>
        <dbReference type="ARBA" id="ARBA00022741"/>
    </source>
</evidence>
<comment type="catalytic activity">
    <reaction evidence="9">
        <text>hydrogencarbonate + L-glutamine + 2 ATP + H2O = carbamoyl phosphate + L-glutamate + 2 ADP + phosphate + 2 H(+)</text>
        <dbReference type="Rhea" id="RHEA:18633"/>
        <dbReference type="ChEBI" id="CHEBI:15377"/>
        <dbReference type="ChEBI" id="CHEBI:15378"/>
        <dbReference type="ChEBI" id="CHEBI:17544"/>
        <dbReference type="ChEBI" id="CHEBI:29985"/>
        <dbReference type="ChEBI" id="CHEBI:30616"/>
        <dbReference type="ChEBI" id="CHEBI:43474"/>
        <dbReference type="ChEBI" id="CHEBI:58228"/>
        <dbReference type="ChEBI" id="CHEBI:58359"/>
        <dbReference type="ChEBI" id="CHEBI:456216"/>
        <dbReference type="EC" id="6.3.5.5"/>
    </reaction>
</comment>
<evidence type="ECO:0000256" key="2">
    <source>
        <dbReference type="ARBA" id="ARBA00007800"/>
    </source>
</evidence>
<protein>
    <recommendedName>
        <fullName evidence="3">carbamoyl-phosphate synthase (glutamine-hydrolyzing)</fullName>
        <ecNumber evidence="3">6.3.5.5</ecNumber>
    </recommendedName>
    <alternativeName>
        <fullName evidence="8">Arginine-specific carbamoyl phosphate synthetase, glutamine chain</fullName>
    </alternativeName>
</protein>
<dbReference type="InterPro" id="IPR029062">
    <property type="entry name" value="Class_I_gatase-like"/>
</dbReference>
<dbReference type="Gene3D" id="3.50.30.20">
    <property type="entry name" value="Carbamoyl-phosphate synthase small subunit, N-terminal domain"/>
    <property type="match status" value="1"/>
</dbReference>
<dbReference type="SUPFAM" id="SSF52317">
    <property type="entry name" value="Class I glutamine amidotransferase-like"/>
    <property type="match status" value="1"/>
</dbReference>
<dbReference type="GO" id="GO:0004088">
    <property type="term" value="F:carbamoyl-phosphate synthase (glutamine-hydrolyzing) activity"/>
    <property type="evidence" value="ECO:0007669"/>
    <property type="project" value="UniProtKB-EC"/>
</dbReference>
<evidence type="ECO:0000313" key="11">
    <source>
        <dbReference type="EMBL" id="EQD30178.1"/>
    </source>
</evidence>